<organism evidence="2 3">
    <name type="scientific">Papio anubis</name>
    <name type="common">Olive baboon</name>
    <dbReference type="NCBI Taxonomy" id="9555"/>
    <lineage>
        <taxon>Eukaryota</taxon>
        <taxon>Metazoa</taxon>
        <taxon>Chordata</taxon>
        <taxon>Craniata</taxon>
        <taxon>Vertebrata</taxon>
        <taxon>Euteleostomi</taxon>
        <taxon>Mammalia</taxon>
        <taxon>Eutheria</taxon>
        <taxon>Euarchontoglires</taxon>
        <taxon>Primates</taxon>
        <taxon>Haplorrhini</taxon>
        <taxon>Catarrhini</taxon>
        <taxon>Cercopithecidae</taxon>
        <taxon>Cercopithecinae</taxon>
        <taxon>Papio</taxon>
    </lineage>
</organism>
<feature type="compositionally biased region" description="Basic residues" evidence="1">
    <location>
        <begin position="8"/>
        <end position="18"/>
    </location>
</feature>
<dbReference type="CTD" id="100129385"/>
<keyword evidence="3" id="KW-1185">Reference proteome</keyword>
<reference evidence="2 3" key="1">
    <citation type="submission" date="2012-03" db="EMBL/GenBank/DDBJ databases">
        <title>Whole Genome Assembly of Papio anubis.</title>
        <authorList>
            <person name="Liu Y.L."/>
            <person name="Abraham K.A."/>
            <person name="Akbar H.A."/>
            <person name="Ali S.A."/>
            <person name="Anosike U.A."/>
            <person name="Aqrawi P.A."/>
            <person name="Arias F.A."/>
            <person name="Attaway T.A."/>
            <person name="Awwad R.A."/>
            <person name="Babu C.B."/>
            <person name="Bandaranaike D.B."/>
            <person name="Battles P.B."/>
            <person name="Bell A.B."/>
            <person name="Beltran B.B."/>
            <person name="Berhane-Mersha D.B."/>
            <person name="Bess C.B."/>
            <person name="Bickham C.B."/>
            <person name="Bolden T.B."/>
            <person name="Carter K.C."/>
            <person name="Chau D.C."/>
            <person name="Chavez A.C."/>
            <person name="Clerc-Blankenburg K.C."/>
            <person name="Coyle M.C."/>
            <person name="Dao M.D."/>
            <person name="Davila M.L.D."/>
            <person name="Davy-Carroll L.D."/>
            <person name="Denson S.D."/>
            <person name="Dinh H.D."/>
            <person name="Fernandez S.F."/>
            <person name="Fernando P.F."/>
            <person name="Forbes L.F."/>
            <person name="Francis C.F."/>
            <person name="Francisco L.F."/>
            <person name="Fu Q.F."/>
            <person name="Garcia-Iii R.G."/>
            <person name="Garrett T.G."/>
            <person name="Gross S.G."/>
            <person name="Gubbala S.G."/>
            <person name="Hirani K.H."/>
            <person name="Hogues M.H."/>
            <person name="Hollins B.H."/>
            <person name="Jackson L.J."/>
            <person name="Javaid M.J."/>
            <person name="Jhangiani S.J."/>
            <person name="Johnson A.J."/>
            <person name="Johnson B.J."/>
            <person name="Jones J.J."/>
            <person name="Joshi V.J."/>
            <person name="Kalu J.K."/>
            <person name="Khan N.K."/>
            <person name="Korchina V.K."/>
            <person name="Kovar C.K."/>
            <person name="Lago L.L."/>
            <person name="Lara F.L."/>
            <person name="Le T.-K.L."/>
            <person name="Lee S.L."/>
            <person name="Legall-Iii F.L."/>
            <person name="Lemon S.L."/>
            <person name="Liu J.L."/>
            <person name="Liu Y.-S.L."/>
            <person name="Liyanage D.L."/>
            <person name="Lopez J.L."/>
            <person name="Lorensuhewa L.L."/>
            <person name="Mata R.M."/>
            <person name="Mathew T.M."/>
            <person name="Mercado C.M."/>
            <person name="Mercado I.M."/>
            <person name="Morales K.M."/>
            <person name="Morgan M.M."/>
            <person name="Munidasa M.M."/>
            <person name="Ngo D.N."/>
            <person name="Nguyen L.N."/>
            <person name="Nguyen T.N."/>
            <person name="Nguyen N.N."/>
            <person name="Obregon M.O."/>
            <person name="Okwuonu G.O."/>
            <person name="Ongeri F.O."/>
            <person name="Onwere C.O."/>
            <person name="Osifeso I.O."/>
            <person name="Parra A.P."/>
            <person name="Patil S.P."/>
            <person name="Perez A.P."/>
            <person name="Perez Y.P."/>
            <person name="Pham C.P."/>
            <person name="Pu L.-L.P."/>
            <person name="Puazo M.P."/>
            <person name="Quiroz J.Q."/>
            <person name="Rouhana J.R."/>
            <person name="Ruiz M.R."/>
            <person name="Ruiz S.-J.R."/>
            <person name="Saada N.S."/>
            <person name="Santibanez J.S."/>
            <person name="Scheel M.S."/>
            <person name="Schneider B.S."/>
            <person name="Simmons D.S."/>
            <person name="Sisson I.S."/>
            <person name="Tang L.-Y.T."/>
            <person name="Thornton R.T."/>
            <person name="Tisius J.T."/>
            <person name="Toledanes G.T."/>
            <person name="Trejos Z.T."/>
            <person name="Usmani K.U."/>
            <person name="Varghese R.V."/>
            <person name="Vattathil S.V."/>
            <person name="Vee V.V."/>
            <person name="Walker D.W."/>
            <person name="Weissenberger G.W."/>
            <person name="White C.W."/>
            <person name="Williams A.W."/>
            <person name="Woodworth J.W."/>
            <person name="Wright R.W."/>
            <person name="Zhu Y.Z."/>
            <person name="Han Y.H."/>
            <person name="Newsham I.N."/>
            <person name="Nazareth L.N."/>
            <person name="Worley K.W."/>
            <person name="Muzny D.M."/>
            <person name="Rogers J.R."/>
            <person name="Gibbs R.G."/>
        </authorList>
    </citation>
    <scope>NUCLEOTIDE SEQUENCE [LARGE SCALE GENOMIC DNA]</scope>
</reference>
<dbReference type="Bgee" id="ENSPANG00000025235">
    <property type="expression patterns" value="Expressed in supraoptic nucleus and 9 other cell types or tissues"/>
</dbReference>
<dbReference type="STRING" id="9555.ENSPANP00000019202"/>
<protein>
    <submittedName>
        <fullName evidence="2">Uncharacterized protein</fullName>
    </submittedName>
</protein>
<evidence type="ECO:0000256" key="1">
    <source>
        <dbReference type="SAM" id="MobiDB-lite"/>
    </source>
</evidence>
<dbReference type="InterPro" id="IPR040507">
    <property type="entry name" value="DUF5540"/>
</dbReference>
<dbReference type="Ensembl" id="ENSPANT00000025793.3">
    <property type="protein sequence ID" value="ENSPANP00000019202.3"/>
    <property type="gene ID" value="ENSPANG00000025235.3"/>
</dbReference>
<feature type="region of interest" description="Disordered" evidence="1">
    <location>
        <begin position="1"/>
        <end position="26"/>
    </location>
</feature>
<dbReference type="GeneTree" id="ENSGT00410000028916"/>
<dbReference type="RefSeq" id="XP_031510126.1">
    <property type="nucleotide sequence ID" value="XM_031654266.1"/>
</dbReference>
<dbReference type="OMA" id="REEDRCS"/>
<accession>A0A096P1H7</accession>
<dbReference type="HOGENOM" id="CLU_176670_0_0_1"/>
<proteinExistence type="predicted"/>
<evidence type="ECO:0000313" key="3">
    <source>
        <dbReference type="Proteomes" id="UP000028761"/>
    </source>
</evidence>
<sequence>MELNTNIKSKKGVGRRNLKPMNGAWPPARGETACFQRTKEREEERCSLNIYYVRTITQGTAPACVGKRMQPSPTGKGGKCCTVHGLTRKIHNVQPNLQSPILSAACVD</sequence>
<dbReference type="Pfam" id="PF17694">
    <property type="entry name" value="DUF5540"/>
    <property type="match status" value="1"/>
</dbReference>
<name>A0A096P1H7_PAPAN</name>
<dbReference type="Proteomes" id="UP000028761">
    <property type="component" value="Chromosome 13"/>
</dbReference>
<evidence type="ECO:0000313" key="2">
    <source>
        <dbReference type="Ensembl" id="ENSPANP00000019202.3"/>
    </source>
</evidence>
<dbReference type="AlphaFoldDB" id="A0A096P1H7"/>
<dbReference type="KEGG" id="panu:101007170"/>
<dbReference type="GeneID" id="101007170"/>
<reference evidence="2" key="3">
    <citation type="submission" date="2025-09" db="UniProtKB">
        <authorList>
            <consortium name="Ensembl"/>
        </authorList>
    </citation>
    <scope>IDENTIFICATION</scope>
</reference>
<reference evidence="2" key="2">
    <citation type="submission" date="2025-08" db="UniProtKB">
        <authorList>
            <consortium name="Ensembl"/>
        </authorList>
    </citation>
    <scope>IDENTIFICATION</scope>
</reference>
<dbReference type="eggNOG" id="ENOG502TJYE">
    <property type="taxonomic scope" value="Eukaryota"/>
</dbReference>